<name>A0A5M6HT72_9HYPH</name>
<dbReference type="SFLD" id="SFLDS00003">
    <property type="entry name" value="Haloacid_Dehalogenase"/>
    <property type="match status" value="1"/>
</dbReference>
<dbReference type="PANTHER" id="PTHR43434:SF1">
    <property type="entry name" value="PHOSPHOGLYCOLATE PHOSPHATASE"/>
    <property type="match status" value="1"/>
</dbReference>
<protein>
    <recommendedName>
        <fullName evidence="4">phosphoglycolate phosphatase</fullName>
        <ecNumber evidence="4">3.1.3.18</ecNumber>
    </recommendedName>
</protein>
<dbReference type="InterPro" id="IPR023198">
    <property type="entry name" value="PGP-like_dom2"/>
</dbReference>
<dbReference type="InterPro" id="IPR050155">
    <property type="entry name" value="HAD-like_hydrolase_sf"/>
</dbReference>
<keyword evidence="5" id="KW-0378">Hydrolase</keyword>
<evidence type="ECO:0000313" key="5">
    <source>
        <dbReference type="EMBL" id="KAA5599174.1"/>
    </source>
</evidence>
<comment type="catalytic activity">
    <reaction evidence="1">
        <text>2-phosphoglycolate + H2O = glycolate + phosphate</text>
        <dbReference type="Rhea" id="RHEA:14369"/>
        <dbReference type="ChEBI" id="CHEBI:15377"/>
        <dbReference type="ChEBI" id="CHEBI:29805"/>
        <dbReference type="ChEBI" id="CHEBI:43474"/>
        <dbReference type="ChEBI" id="CHEBI:58033"/>
        <dbReference type="EC" id="3.1.3.18"/>
    </reaction>
</comment>
<dbReference type="InterPro" id="IPR023214">
    <property type="entry name" value="HAD_sf"/>
</dbReference>
<evidence type="ECO:0000256" key="2">
    <source>
        <dbReference type="ARBA" id="ARBA00004818"/>
    </source>
</evidence>
<dbReference type="Pfam" id="PF13242">
    <property type="entry name" value="Hydrolase_like"/>
    <property type="match status" value="1"/>
</dbReference>
<comment type="caution">
    <text evidence="5">The sequence shown here is derived from an EMBL/GenBank/DDBJ whole genome shotgun (WGS) entry which is preliminary data.</text>
</comment>
<dbReference type="InterPro" id="IPR036412">
    <property type="entry name" value="HAD-like_sf"/>
</dbReference>
<evidence type="ECO:0000256" key="3">
    <source>
        <dbReference type="ARBA" id="ARBA00006171"/>
    </source>
</evidence>
<dbReference type="Gene3D" id="1.10.150.240">
    <property type="entry name" value="Putative phosphatase, domain 2"/>
    <property type="match status" value="1"/>
</dbReference>
<sequence>MSKKVLITDLDNTLFDWVDVWYSCFSAMLQEICDISGLSADELKPEIRKVHQRHGTSEYSFLIEELPLLKQFFPDKDLLEVFRPAIERYRAERARTLRLYSGVADTLLIVKGSGALIIGYTESMAFYSNYRVRKLGLDGVIDKIFSPKDHDIPKALSREDIRKYPSSRYEFRYTQHHHTPAGSLKPDPDVLKEIVGTLGVGVSECVYVGDSLHKDIAMAQDAGVMDVYAEYGKAQHTSAYQLLREVTHWSDADVEREKRITTRDVKPGITLRSSFREIIEHVEFRSWDGSRPTQGSDRNLESCY</sequence>
<dbReference type="GO" id="GO:0006281">
    <property type="term" value="P:DNA repair"/>
    <property type="evidence" value="ECO:0007669"/>
    <property type="project" value="TreeGrafter"/>
</dbReference>
<dbReference type="AlphaFoldDB" id="A0A5M6HT72"/>
<comment type="similarity">
    <text evidence="3">Belongs to the HAD-like hydrolase superfamily. CbbY/CbbZ/Gph/YieH family.</text>
</comment>
<gene>
    <name evidence="5" type="ORF">F1193_12580</name>
</gene>
<accession>A0A5M6HT72</accession>
<dbReference type="SFLD" id="SFLDG01129">
    <property type="entry name" value="C1.5:_HAD__Beta-PGM__Phosphata"/>
    <property type="match status" value="1"/>
</dbReference>
<dbReference type="RefSeq" id="WP_150098164.1">
    <property type="nucleotide sequence ID" value="NZ_VWPL01000024.1"/>
</dbReference>
<evidence type="ECO:0000256" key="1">
    <source>
        <dbReference type="ARBA" id="ARBA00000830"/>
    </source>
</evidence>
<dbReference type="OrthoDB" id="9800058at2"/>
<dbReference type="PANTHER" id="PTHR43434">
    <property type="entry name" value="PHOSPHOGLYCOLATE PHOSPHATASE"/>
    <property type="match status" value="1"/>
</dbReference>
<dbReference type="GO" id="GO:0008967">
    <property type="term" value="F:phosphoglycolate phosphatase activity"/>
    <property type="evidence" value="ECO:0007669"/>
    <property type="project" value="UniProtKB-EC"/>
</dbReference>
<reference evidence="5 6" key="1">
    <citation type="submission" date="2019-09" db="EMBL/GenBank/DDBJ databases">
        <title>Draft Whole-Genome sequence of Blastochloris sulfoviridis DSM 729.</title>
        <authorList>
            <person name="Meyer T.E."/>
            <person name="Kyndt J.A."/>
        </authorList>
    </citation>
    <scope>NUCLEOTIDE SEQUENCE [LARGE SCALE GENOMIC DNA]</scope>
    <source>
        <strain evidence="5 6">DSM 729</strain>
    </source>
</reference>
<proteinExistence type="inferred from homology"/>
<evidence type="ECO:0000256" key="4">
    <source>
        <dbReference type="ARBA" id="ARBA00013078"/>
    </source>
</evidence>
<dbReference type="Proteomes" id="UP000323886">
    <property type="component" value="Unassembled WGS sequence"/>
</dbReference>
<evidence type="ECO:0000313" key="6">
    <source>
        <dbReference type="Proteomes" id="UP000323886"/>
    </source>
</evidence>
<dbReference type="EMBL" id="VWPL01000024">
    <property type="protein sequence ID" value="KAA5599174.1"/>
    <property type="molecule type" value="Genomic_DNA"/>
</dbReference>
<dbReference type="InterPro" id="IPR006439">
    <property type="entry name" value="HAD-SF_hydro_IA"/>
</dbReference>
<dbReference type="Gene3D" id="3.40.50.1000">
    <property type="entry name" value="HAD superfamily/HAD-like"/>
    <property type="match status" value="2"/>
</dbReference>
<dbReference type="SUPFAM" id="SSF56784">
    <property type="entry name" value="HAD-like"/>
    <property type="match status" value="1"/>
</dbReference>
<dbReference type="NCBIfam" id="TIGR01549">
    <property type="entry name" value="HAD-SF-IA-v1"/>
    <property type="match status" value="1"/>
</dbReference>
<dbReference type="EC" id="3.1.3.18" evidence="4"/>
<comment type="pathway">
    <text evidence="2">Organic acid metabolism; glycolate biosynthesis; glycolate from 2-phosphoglycolate: step 1/1.</text>
</comment>
<organism evidence="5 6">
    <name type="scientific">Blastochloris sulfoviridis</name>
    <dbReference type="NCBI Taxonomy" id="50712"/>
    <lineage>
        <taxon>Bacteria</taxon>
        <taxon>Pseudomonadati</taxon>
        <taxon>Pseudomonadota</taxon>
        <taxon>Alphaproteobacteria</taxon>
        <taxon>Hyphomicrobiales</taxon>
        <taxon>Blastochloridaceae</taxon>
        <taxon>Blastochloris</taxon>
    </lineage>
</organism>
<keyword evidence="6" id="KW-1185">Reference proteome</keyword>